<comment type="caution">
    <text evidence="7">Lacks conserved residue(s) required for the propagation of feature annotation.</text>
</comment>
<dbReference type="InterPro" id="IPR003526">
    <property type="entry name" value="MECDP_synthase"/>
</dbReference>
<dbReference type="EC" id="4.6.1.12" evidence="3 7"/>
<dbReference type="GO" id="GO:0019288">
    <property type="term" value="P:isopentenyl diphosphate biosynthetic process, methylerythritol 4-phosphate pathway"/>
    <property type="evidence" value="ECO:0007669"/>
    <property type="project" value="UniProtKB-UniRule"/>
</dbReference>
<reference evidence="10" key="1">
    <citation type="submission" date="2019-08" db="EMBL/GenBank/DDBJ databases">
        <title>Genomic characterization of a novel candidate phylum (ARYD3) from a high temperature, high salinity tertiary oil reservoir in north central Oklahoma, USA.</title>
        <authorList>
            <person name="Youssef N.H."/>
            <person name="Yadav A."/>
            <person name="Elshahed M.S."/>
        </authorList>
    </citation>
    <scope>NUCLEOTIDE SEQUENCE [LARGE SCALE GENOMIC DNA]</scope>
    <source>
        <strain evidence="10">ARYD3</strain>
    </source>
</reference>
<dbReference type="NCBIfam" id="TIGR00151">
    <property type="entry name" value="ispF"/>
    <property type="match status" value="1"/>
</dbReference>
<evidence type="ECO:0000313" key="11">
    <source>
        <dbReference type="Proteomes" id="UP000324143"/>
    </source>
</evidence>
<sequence length="159" mass="17518">MYKIGIGYDSHKIDKNEKLFLGGVNINCSFGLKGHSDADVLIHAVIDALLGACSLPDIGKLFPDTDEEFKDISSLNLLERVKKKITKDFNIINIDSVIIAEVPKIAPYSEKMKQNIADVLEIETNNINIKAKSNEGMGFIGRKEGIASIVNALVREKKC</sequence>
<dbReference type="PANTHER" id="PTHR43181">
    <property type="entry name" value="2-C-METHYL-D-ERYTHRITOL 2,4-CYCLODIPHOSPHATE SYNTHASE, CHLOROPLASTIC"/>
    <property type="match status" value="1"/>
</dbReference>
<feature type="binding site" evidence="7">
    <location>
        <position position="9"/>
    </location>
    <ligand>
        <name>a divalent metal cation</name>
        <dbReference type="ChEBI" id="CHEBI:60240"/>
    </ligand>
</feature>
<evidence type="ECO:0000256" key="8">
    <source>
        <dbReference type="RuleBase" id="RU004395"/>
    </source>
</evidence>
<dbReference type="HAMAP" id="MF_00107">
    <property type="entry name" value="IspF"/>
    <property type="match status" value="1"/>
</dbReference>
<evidence type="ECO:0000256" key="1">
    <source>
        <dbReference type="ARBA" id="ARBA00000200"/>
    </source>
</evidence>
<evidence type="ECO:0000256" key="3">
    <source>
        <dbReference type="ARBA" id="ARBA00012579"/>
    </source>
</evidence>
<feature type="binding site" evidence="7">
    <location>
        <position position="43"/>
    </location>
    <ligand>
        <name>a divalent metal cation</name>
        <dbReference type="ChEBI" id="CHEBI:60240"/>
    </ligand>
</feature>
<dbReference type="GO" id="GO:0016114">
    <property type="term" value="P:terpenoid biosynthetic process"/>
    <property type="evidence" value="ECO:0007669"/>
    <property type="project" value="InterPro"/>
</dbReference>
<evidence type="ECO:0000256" key="4">
    <source>
        <dbReference type="ARBA" id="ARBA00022723"/>
    </source>
</evidence>
<dbReference type="GO" id="GO:0046872">
    <property type="term" value="F:metal ion binding"/>
    <property type="evidence" value="ECO:0007669"/>
    <property type="project" value="UniProtKB-KW"/>
</dbReference>
<feature type="binding site" evidence="7">
    <location>
        <begin position="62"/>
        <end position="66"/>
    </location>
    <ligand>
        <name>4-CDP-2-C-methyl-D-erythritol 2-phosphate</name>
        <dbReference type="ChEBI" id="CHEBI:57919"/>
    </ligand>
</feature>
<comment type="pathway">
    <text evidence="2 7">Isoprenoid biosynthesis; isopentenyl diphosphate biosynthesis via DXP pathway; isopentenyl diphosphate from 1-deoxy-D-xylulose 5-phosphate: step 4/6.</text>
</comment>
<comment type="caution">
    <text evidence="10">The sequence shown here is derived from an EMBL/GenBank/DDBJ whole genome shotgun (WGS) entry which is preliminary data.</text>
</comment>
<feature type="binding site" evidence="7">
    <location>
        <begin position="57"/>
        <end position="59"/>
    </location>
    <ligand>
        <name>4-CDP-2-C-methyl-D-erythritol 2-phosphate</name>
        <dbReference type="ChEBI" id="CHEBI:57919"/>
    </ligand>
</feature>
<comment type="catalytic activity">
    <reaction evidence="1 7 8">
        <text>4-CDP-2-C-methyl-D-erythritol 2-phosphate = 2-C-methyl-D-erythritol 2,4-cyclic diphosphate + CMP</text>
        <dbReference type="Rhea" id="RHEA:23864"/>
        <dbReference type="ChEBI" id="CHEBI:57919"/>
        <dbReference type="ChEBI" id="CHEBI:58483"/>
        <dbReference type="ChEBI" id="CHEBI:60377"/>
        <dbReference type="EC" id="4.6.1.12"/>
    </reaction>
</comment>
<evidence type="ECO:0000256" key="5">
    <source>
        <dbReference type="ARBA" id="ARBA00023229"/>
    </source>
</evidence>
<name>A0A5D0MF06_9BACT</name>
<proteinExistence type="inferred from homology"/>
<dbReference type="PANTHER" id="PTHR43181:SF1">
    <property type="entry name" value="2-C-METHYL-D-ERYTHRITOL 2,4-CYCLODIPHOSPHATE SYNTHASE, CHLOROPLASTIC"/>
    <property type="match status" value="1"/>
</dbReference>
<comment type="function">
    <text evidence="7">Involved in the biosynthesis of isopentenyl diphosphate (IPP) and dimethylallyl diphosphate (DMAPP), two major building blocks of isoprenoid compounds. Catalyzes the conversion of 4-diphosphocytidyl-2-C-methyl-D-erythritol 2-phosphate (CDP-ME2P) to 2-C-methyl-D-erythritol 2,4-cyclodiphosphate (ME-CPP) with a corresponding release of cytidine 5-monophosphate (CMP).</text>
</comment>
<accession>A0A5D0MF06</accession>
<dbReference type="PROSITE" id="PS01350">
    <property type="entry name" value="ISPF"/>
    <property type="match status" value="1"/>
</dbReference>
<dbReference type="InterPro" id="IPR020555">
    <property type="entry name" value="MECDP_synthase_CS"/>
</dbReference>
<comment type="similarity">
    <text evidence="7 8">Belongs to the IspF family.</text>
</comment>
<organism evidence="10 11">
    <name type="scientific">Candidatus Mcinerneyibacterium aminivorans</name>
    <dbReference type="NCBI Taxonomy" id="2703815"/>
    <lineage>
        <taxon>Bacteria</taxon>
        <taxon>Candidatus Macinerneyibacteriota</taxon>
        <taxon>Candidatus Mcinerneyibacteria</taxon>
        <taxon>Candidatus Mcinerneyibacteriales</taxon>
        <taxon>Candidatus Mcinerneyibacteriaceae</taxon>
        <taxon>Candidatus Mcinerneyibacterium</taxon>
    </lineage>
</organism>
<dbReference type="CDD" id="cd00554">
    <property type="entry name" value="MECDP_synthase"/>
    <property type="match status" value="1"/>
</dbReference>
<feature type="site" description="Transition state stabilizer" evidence="7">
    <location>
        <position position="133"/>
    </location>
</feature>
<evidence type="ECO:0000256" key="7">
    <source>
        <dbReference type="HAMAP-Rule" id="MF_00107"/>
    </source>
</evidence>
<evidence type="ECO:0000259" key="9">
    <source>
        <dbReference type="Pfam" id="PF02542"/>
    </source>
</evidence>
<feature type="domain" description="2-C-methyl-D-erythritol 2,4-cyclodiphosphate synthase" evidence="9">
    <location>
        <begin position="3"/>
        <end position="154"/>
    </location>
</feature>
<evidence type="ECO:0000256" key="6">
    <source>
        <dbReference type="ARBA" id="ARBA00023239"/>
    </source>
</evidence>
<dbReference type="UniPathway" id="UPA00056">
    <property type="reaction ID" value="UER00095"/>
</dbReference>
<dbReference type="Proteomes" id="UP000324143">
    <property type="component" value="Unassembled WGS sequence"/>
</dbReference>
<dbReference type="SUPFAM" id="SSF69765">
    <property type="entry name" value="IpsF-like"/>
    <property type="match status" value="1"/>
</dbReference>
<feature type="binding site" evidence="7">
    <location>
        <position position="142"/>
    </location>
    <ligand>
        <name>4-CDP-2-C-methyl-D-erythritol 2-phosphate</name>
        <dbReference type="ChEBI" id="CHEBI:57919"/>
    </ligand>
</feature>
<comment type="subunit">
    <text evidence="7">Homotrimer.</text>
</comment>
<evidence type="ECO:0000313" key="10">
    <source>
        <dbReference type="EMBL" id="TYB30992.1"/>
    </source>
</evidence>
<dbReference type="Gene3D" id="3.30.1330.50">
    <property type="entry name" value="2-C-methyl-D-erythritol 2,4-cyclodiphosphate synthase"/>
    <property type="match status" value="1"/>
</dbReference>
<keyword evidence="11" id="KW-1185">Reference proteome</keyword>
<keyword evidence="5 7" id="KW-0414">Isoprene biosynthesis</keyword>
<feature type="binding site" evidence="7">
    <location>
        <position position="11"/>
    </location>
    <ligand>
        <name>a divalent metal cation</name>
        <dbReference type="ChEBI" id="CHEBI:60240"/>
    </ligand>
</feature>
<keyword evidence="4 7" id="KW-0479">Metal-binding</keyword>
<gene>
    <name evidence="7" type="primary">ispF</name>
    <name evidence="10" type="ORF">FXF47_06095</name>
</gene>
<dbReference type="InterPro" id="IPR036571">
    <property type="entry name" value="MECDP_synthase_sf"/>
</dbReference>
<feature type="site" description="Transition state stabilizer" evidence="7">
    <location>
        <position position="35"/>
    </location>
</feature>
<feature type="binding site" evidence="7">
    <location>
        <begin position="9"/>
        <end position="11"/>
    </location>
    <ligand>
        <name>4-CDP-2-C-methyl-D-erythritol 2-phosphate</name>
        <dbReference type="ChEBI" id="CHEBI:57919"/>
    </ligand>
</feature>
<keyword evidence="6 7" id="KW-0456">Lyase</keyword>
<comment type="cofactor">
    <cofactor evidence="7">
        <name>a divalent metal cation</name>
        <dbReference type="ChEBI" id="CHEBI:60240"/>
    </cofactor>
    <text evidence="7">Binds 1 divalent metal cation per subunit.</text>
</comment>
<dbReference type="EMBL" id="VSIX01000058">
    <property type="protein sequence ID" value="TYB30992.1"/>
    <property type="molecule type" value="Genomic_DNA"/>
</dbReference>
<evidence type="ECO:0000256" key="2">
    <source>
        <dbReference type="ARBA" id="ARBA00004709"/>
    </source>
</evidence>
<feature type="binding site" evidence="7">
    <location>
        <begin position="35"/>
        <end position="36"/>
    </location>
    <ligand>
        <name>4-CDP-2-C-methyl-D-erythritol 2-phosphate</name>
        <dbReference type="ChEBI" id="CHEBI:57919"/>
    </ligand>
</feature>
<dbReference type="Pfam" id="PF02542">
    <property type="entry name" value="YgbB"/>
    <property type="match status" value="1"/>
</dbReference>
<dbReference type="AlphaFoldDB" id="A0A5D0MF06"/>
<dbReference type="GO" id="GO:0008685">
    <property type="term" value="F:2-C-methyl-D-erythritol 2,4-cyclodiphosphate synthase activity"/>
    <property type="evidence" value="ECO:0007669"/>
    <property type="project" value="UniProtKB-UniRule"/>
</dbReference>
<protein>
    <recommendedName>
        <fullName evidence="3 7">2-C-methyl-D-erythritol 2,4-cyclodiphosphate synthase</fullName>
        <shortName evidence="7">MECDP-synthase</shortName>
        <shortName evidence="7">MECPP-synthase</shortName>
        <shortName evidence="7">MECPS</shortName>
        <ecNumber evidence="3 7">4.6.1.12</ecNumber>
    </recommendedName>
</protein>
<feature type="binding site" evidence="7">
    <location>
        <position position="139"/>
    </location>
    <ligand>
        <name>4-CDP-2-C-methyl-D-erythritol 2-phosphate</name>
        <dbReference type="ChEBI" id="CHEBI:57919"/>
    </ligand>
</feature>